<dbReference type="Pfam" id="PF00355">
    <property type="entry name" value="Rieske"/>
    <property type="match status" value="1"/>
</dbReference>
<dbReference type="PANTHER" id="PTHR40261:SF1">
    <property type="entry name" value="RIESKE DOMAIN-CONTAINING PROTEIN"/>
    <property type="match status" value="1"/>
</dbReference>
<dbReference type="CDD" id="cd03467">
    <property type="entry name" value="Rieske"/>
    <property type="match status" value="1"/>
</dbReference>
<dbReference type="AlphaFoldDB" id="A0A1I4QA16"/>
<dbReference type="PROSITE" id="PS51296">
    <property type="entry name" value="RIESKE"/>
    <property type="match status" value="1"/>
</dbReference>
<dbReference type="PANTHER" id="PTHR40261">
    <property type="match status" value="1"/>
</dbReference>
<dbReference type="Gene3D" id="2.102.10.10">
    <property type="entry name" value="Rieske [2Fe-2S] iron-sulphur domain"/>
    <property type="match status" value="1"/>
</dbReference>
<proteinExistence type="predicted"/>
<evidence type="ECO:0000256" key="1">
    <source>
        <dbReference type="ARBA" id="ARBA00022714"/>
    </source>
</evidence>
<dbReference type="SUPFAM" id="SSF50022">
    <property type="entry name" value="ISP domain"/>
    <property type="match status" value="1"/>
</dbReference>
<organism evidence="6 7">
    <name type="scientific">Marinobacter pelagius</name>
    <dbReference type="NCBI Taxonomy" id="379482"/>
    <lineage>
        <taxon>Bacteria</taxon>
        <taxon>Pseudomonadati</taxon>
        <taxon>Pseudomonadota</taxon>
        <taxon>Gammaproteobacteria</taxon>
        <taxon>Pseudomonadales</taxon>
        <taxon>Marinobacteraceae</taxon>
        <taxon>Marinobacter</taxon>
    </lineage>
</organism>
<keyword evidence="4" id="KW-0411">Iron-sulfur</keyword>
<dbReference type="EMBL" id="FOUR01000001">
    <property type="protein sequence ID" value="SFM36899.1"/>
    <property type="molecule type" value="Genomic_DNA"/>
</dbReference>
<keyword evidence="3" id="KW-0408">Iron</keyword>
<dbReference type="OrthoDB" id="9794779at2"/>
<evidence type="ECO:0000259" key="5">
    <source>
        <dbReference type="PROSITE" id="PS51296"/>
    </source>
</evidence>
<evidence type="ECO:0000313" key="7">
    <source>
        <dbReference type="Proteomes" id="UP000199339"/>
    </source>
</evidence>
<keyword evidence="2" id="KW-0479">Metal-binding</keyword>
<keyword evidence="7" id="KW-1185">Reference proteome</keyword>
<evidence type="ECO:0000256" key="3">
    <source>
        <dbReference type="ARBA" id="ARBA00023004"/>
    </source>
</evidence>
<keyword evidence="1" id="KW-0001">2Fe-2S</keyword>
<dbReference type="RefSeq" id="WP_091997289.1">
    <property type="nucleotide sequence ID" value="NZ_FOUR01000001.1"/>
</dbReference>
<accession>A0A1I4QA16</accession>
<sequence>MSEGTNPWQPVCSTADLQPGQFIEFRLTVKAREPEGMPLTGFLFLDDGEPRAYLNQCPHLGIELNWMPGRFMDSDNLFLQCSTHGALFKTGTGECIAGPCQGDALTALELRKQDGQWQIRLPD</sequence>
<evidence type="ECO:0000256" key="4">
    <source>
        <dbReference type="ARBA" id="ARBA00023014"/>
    </source>
</evidence>
<evidence type="ECO:0000256" key="2">
    <source>
        <dbReference type="ARBA" id="ARBA00022723"/>
    </source>
</evidence>
<dbReference type="Proteomes" id="UP000199339">
    <property type="component" value="Unassembled WGS sequence"/>
</dbReference>
<keyword evidence="6" id="KW-0223">Dioxygenase</keyword>
<gene>
    <name evidence="6" type="ORF">SAMN04487961_0022</name>
</gene>
<dbReference type="GO" id="GO:0046872">
    <property type="term" value="F:metal ion binding"/>
    <property type="evidence" value="ECO:0007669"/>
    <property type="project" value="UniProtKB-KW"/>
</dbReference>
<dbReference type="InterPro" id="IPR017941">
    <property type="entry name" value="Rieske_2Fe-2S"/>
</dbReference>
<dbReference type="InterPro" id="IPR036922">
    <property type="entry name" value="Rieske_2Fe-2S_sf"/>
</dbReference>
<keyword evidence="6" id="KW-0560">Oxidoreductase</keyword>
<name>A0A1I4QA16_9GAMM</name>
<protein>
    <submittedName>
        <fullName evidence="6">Ferredoxin subunit of nitrite reductase or a ring-hydroxylating dioxygenase</fullName>
    </submittedName>
</protein>
<evidence type="ECO:0000313" key="6">
    <source>
        <dbReference type="EMBL" id="SFM36899.1"/>
    </source>
</evidence>
<feature type="domain" description="Rieske" evidence="5">
    <location>
        <begin position="9"/>
        <end position="119"/>
    </location>
</feature>
<reference evidence="7" key="1">
    <citation type="submission" date="2016-10" db="EMBL/GenBank/DDBJ databases">
        <authorList>
            <person name="Varghese N."/>
            <person name="Submissions S."/>
        </authorList>
    </citation>
    <scope>NUCLEOTIDE SEQUENCE [LARGE SCALE GENOMIC DNA]</scope>
    <source>
        <strain evidence="7">CGMCC 1.6775</strain>
    </source>
</reference>
<dbReference type="GO" id="GO:0051213">
    <property type="term" value="F:dioxygenase activity"/>
    <property type="evidence" value="ECO:0007669"/>
    <property type="project" value="UniProtKB-KW"/>
</dbReference>
<dbReference type="GO" id="GO:0051537">
    <property type="term" value="F:2 iron, 2 sulfur cluster binding"/>
    <property type="evidence" value="ECO:0007669"/>
    <property type="project" value="UniProtKB-KW"/>
</dbReference>